<dbReference type="Pfam" id="PF00483">
    <property type="entry name" value="NTP_transferase"/>
    <property type="match status" value="1"/>
</dbReference>
<reference evidence="4 5" key="1">
    <citation type="submission" date="2016-02" db="EMBL/GenBank/DDBJ databases">
        <title>Draft genome sequence of Polaribacter atrinae KACC17473.</title>
        <authorList>
            <person name="Shin S.-K."/>
            <person name="Yi H."/>
        </authorList>
    </citation>
    <scope>NUCLEOTIDE SEQUENCE [LARGE SCALE GENOMIC DNA]</scope>
    <source>
        <strain evidence="4 5">KACC 17473</strain>
    </source>
</reference>
<name>A0A176TBE3_9FLAO</name>
<keyword evidence="2" id="KW-0548">Nucleotidyltransferase</keyword>
<evidence type="ECO:0000256" key="1">
    <source>
        <dbReference type="ARBA" id="ARBA00022679"/>
    </source>
</evidence>
<keyword evidence="1 4" id="KW-0808">Transferase</keyword>
<evidence type="ECO:0000256" key="2">
    <source>
        <dbReference type="ARBA" id="ARBA00022695"/>
    </source>
</evidence>
<dbReference type="SUPFAM" id="SSF53448">
    <property type="entry name" value="Nucleotide-diphospho-sugar transferases"/>
    <property type="match status" value="1"/>
</dbReference>
<evidence type="ECO:0000313" key="4">
    <source>
        <dbReference type="EMBL" id="OAD45154.1"/>
    </source>
</evidence>
<organism evidence="4 5">
    <name type="scientific">Polaribacter atrinae</name>
    <dbReference type="NCBI Taxonomy" id="1333662"/>
    <lineage>
        <taxon>Bacteria</taxon>
        <taxon>Pseudomonadati</taxon>
        <taxon>Bacteroidota</taxon>
        <taxon>Flavobacteriia</taxon>
        <taxon>Flavobacteriales</taxon>
        <taxon>Flavobacteriaceae</taxon>
    </lineage>
</organism>
<sequence length="263" mass="29799">MNSTLKSPKNNKPITTALLLAAGTGSRLFPITKDAPKCLTLVSEESMLARLVTNLKDQGFTRLVIVTGYKQECIVDFLGNQTDGLSIEYIHSPLYKTTNNIYSLWMARNSIKEPFVLLESDLVLDTALLTHMRYPNRIAVAKMQPWLNGTTVTLNDQNEVIQFQPGTTEPYTETRYKTVNIYSFSLESWQEVTKKLNQYIEAGNVNAYYETVFTSLVAEKTLAFEAVSFDEKPWYEVDTILDLAEAEKLFPVAAEEEVTYALY</sequence>
<dbReference type="EMBL" id="LVWE01000032">
    <property type="protein sequence ID" value="OAD45154.1"/>
    <property type="molecule type" value="Genomic_DNA"/>
</dbReference>
<evidence type="ECO:0000313" key="5">
    <source>
        <dbReference type="Proteomes" id="UP000076923"/>
    </source>
</evidence>
<protein>
    <submittedName>
        <fullName evidence="4">Nucleotidyl transferase</fullName>
    </submittedName>
</protein>
<evidence type="ECO:0000259" key="3">
    <source>
        <dbReference type="Pfam" id="PF00483"/>
    </source>
</evidence>
<dbReference type="InterPro" id="IPR029044">
    <property type="entry name" value="Nucleotide-diphossugar_trans"/>
</dbReference>
<dbReference type="Gene3D" id="3.90.550.10">
    <property type="entry name" value="Spore Coat Polysaccharide Biosynthesis Protein SpsA, Chain A"/>
    <property type="match status" value="1"/>
</dbReference>
<accession>A0A176TBE3</accession>
<comment type="caution">
    <text evidence="4">The sequence shown here is derived from an EMBL/GenBank/DDBJ whole genome shotgun (WGS) entry which is preliminary data.</text>
</comment>
<dbReference type="GO" id="GO:0016779">
    <property type="term" value="F:nucleotidyltransferase activity"/>
    <property type="evidence" value="ECO:0007669"/>
    <property type="project" value="UniProtKB-KW"/>
</dbReference>
<dbReference type="PANTHER" id="PTHR43584:SF5">
    <property type="entry name" value="PROTEIN LICC"/>
    <property type="match status" value="1"/>
</dbReference>
<dbReference type="InterPro" id="IPR050065">
    <property type="entry name" value="GlmU-like"/>
</dbReference>
<dbReference type="PANTHER" id="PTHR43584">
    <property type="entry name" value="NUCLEOTIDYL TRANSFERASE"/>
    <property type="match status" value="1"/>
</dbReference>
<dbReference type="RefSeq" id="WP_068449785.1">
    <property type="nucleotide sequence ID" value="NZ_CANKUV010000006.1"/>
</dbReference>
<gene>
    <name evidence="4" type="ORF">LPB303_09485</name>
</gene>
<dbReference type="OrthoDB" id="9813880at2"/>
<feature type="domain" description="Nucleotidyl transferase" evidence="3">
    <location>
        <begin position="17"/>
        <end position="132"/>
    </location>
</feature>
<dbReference type="Proteomes" id="UP000076923">
    <property type="component" value="Unassembled WGS sequence"/>
</dbReference>
<dbReference type="AlphaFoldDB" id="A0A176TBE3"/>
<proteinExistence type="predicted"/>
<dbReference type="STRING" id="1333662.LPB303_09485"/>
<dbReference type="InterPro" id="IPR005835">
    <property type="entry name" value="NTP_transferase_dom"/>
</dbReference>
<dbReference type="CDD" id="cd02523">
    <property type="entry name" value="PC_cytidylyltransferase"/>
    <property type="match status" value="1"/>
</dbReference>
<keyword evidence="5" id="KW-1185">Reference proteome</keyword>